<evidence type="ECO:0000256" key="3">
    <source>
        <dbReference type="ARBA" id="ARBA00022989"/>
    </source>
</evidence>
<organism evidence="7 8">
    <name type="scientific">Daphnia magna</name>
    <dbReference type="NCBI Taxonomy" id="35525"/>
    <lineage>
        <taxon>Eukaryota</taxon>
        <taxon>Metazoa</taxon>
        <taxon>Ecdysozoa</taxon>
        <taxon>Arthropoda</taxon>
        <taxon>Crustacea</taxon>
        <taxon>Branchiopoda</taxon>
        <taxon>Diplostraca</taxon>
        <taxon>Cladocera</taxon>
        <taxon>Anomopoda</taxon>
        <taxon>Daphniidae</taxon>
        <taxon>Daphnia</taxon>
    </lineage>
</organism>
<dbReference type="InterPro" id="IPR020846">
    <property type="entry name" value="MFS_dom"/>
</dbReference>
<dbReference type="Pfam" id="PF07690">
    <property type="entry name" value="MFS_1"/>
    <property type="match status" value="1"/>
</dbReference>
<feature type="transmembrane region" description="Helical" evidence="5">
    <location>
        <begin position="360"/>
        <end position="379"/>
    </location>
</feature>
<dbReference type="InterPro" id="IPR050382">
    <property type="entry name" value="MFS_Na/Anion_cotransporter"/>
</dbReference>
<feature type="transmembrane region" description="Helical" evidence="5">
    <location>
        <begin position="385"/>
        <end position="411"/>
    </location>
</feature>
<feature type="transmembrane region" description="Helical" evidence="5">
    <location>
        <begin position="220"/>
        <end position="241"/>
    </location>
</feature>
<dbReference type="PROSITE" id="PS50850">
    <property type="entry name" value="MFS"/>
    <property type="match status" value="1"/>
</dbReference>
<evidence type="ECO:0000256" key="2">
    <source>
        <dbReference type="ARBA" id="ARBA00022692"/>
    </source>
</evidence>
<dbReference type="SUPFAM" id="SSF103473">
    <property type="entry name" value="MFS general substrate transporter"/>
    <property type="match status" value="1"/>
</dbReference>
<sequence>MKSKEVDGELRVIAPRLLLSCRLTISLTCLFTSFAAILMTINLSMAIVCMNKRSKQLNRTDEINSTNSSSGYFGLNSTCSDDLTTVQEKEMYLDKPAQGMLLGAVYYGVVAVQLLVGWLCDKFGKYKLQMALGSSVLAIASFASPVILENAGVPYYFALRIVKGVAMSFALHSTLPLLTRWTTTQEQGLLMGIASAGIGLANSVTHPISGLLCQHGGWKAIFYFGGACGMVASFLIVCLVYDGPAKHPRVDAEEKQYLLTFQFQSQTSKKRRVIPWAKILCSVPVWSVVVTNFFFFAVVKGIVLNLPIFVRDVLDFTVTENGIFSAMPLIAALLLHLLIGPFFDYIRNHNKYTPTTVRKIFHVVGTLMPGALMFVSSQLSSEYKYFIISLITISYSLTEFAVMGGFGYAMIDLAPDYIGILQGINKTISLAPGFITPLIVSALTPHGSSEEWKHVFILFGALYVLSCLVFVTCGSAQQQSWGKAIKNDTVSVLSGSSKPRNNFA</sequence>
<feature type="transmembrane region" description="Helical" evidence="5">
    <location>
        <begin position="455"/>
        <end position="476"/>
    </location>
</feature>
<evidence type="ECO:0000256" key="4">
    <source>
        <dbReference type="ARBA" id="ARBA00023136"/>
    </source>
</evidence>
<dbReference type="PANTHER" id="PTHR11662">
    <property type="entry name" value="SOLUTE CARRIER FAMILY 17"/>
    <property type="match status" value="1"/>
</dbReference>
<dbReference type="PANTHER" id="PTHR11662:SF455">
    <property type="entry name" value="GH23975P"/>
    <property type="match status" value="1"/>
</dbReference>
<gene>
    <name evidence="7" type="ORF">OUZ56_008413</name>
</gene>
<keyword evidence="3 5" id="KW-1133">Transmembrane helix</keyword>
<accession>A0ABR0ACW7</accession>
<feature type="transmembrane region" description="Helical" evidence="5">
    <location>
        <begin position="189"/>
        <end position="208"/>
    </location>
</feature>
<comment type="subcellular location">
    <subcellularLocation>
        <location evidence="1">Membrane</location>
        <topology evidence="1">Multi-pass membrane protein</topology>
    </subcellularLocation>
</comment>
<keyword evidence="4 5" id="KW-0472">Membrane</keyword>
<evidence type="ECO:0000313" key="8">
    <source>
        <dbReference type="Proteomes" id="UP001234178"/>
    </source>
</evidence>
<evidence type="ECO:0000259" key="6">
    <source>
        <dbReference type="PROSITE" id="PS50850"/>
    </source>
</evidence>
<dbReference type="EMBL" id="JAOYFB010000037">
    <property type="protein sequence ID" value="KAK4022971.1"/>
    <property type="molecule type" value="Genomic_DNA"/>
</dbReference>
<proteinExistence type="predicted"/>
<reference evidence="7 8" key="1">
    <citation type="journal article" date="2023" name="Nucleic Acids Res.">
        <title>The hologenome of Daphnia magna reveals possible DNA methylation and microbiome-mediated evolution of the host genome.</title>
        <authorList>
            <person name="Chaturvedi A."/>
            <person name="Li X."/>
            <person name="Dhandapani V."/>
            <person name="Marshall H."/>
            <person name="Kissane S."/>
            <person name="Cuenca-Cambronero M."/>
            <person name="Asole G."/>
            <person name="Calvet F."/>
            <person name="Ruiz-Romero M."/>
            <person name="Marangio P."/>
            <person name="Guigo R."/>
            <person name="Rago D."/>
            <person name="Mirbahai L."/>
            <person name="Eastwood N."/>
            <person name="Colbourne J.K."/>
            <person name="Zhou J."/>
            <person name="Mallon E."/>
            <person name="Orsini L."/>
        </authorList>
    </citation>
    <scope>NUCLEOTIDE SEQUENCE [LARGE SCALE GENOMIC DNA]</scope>
    <source>
        <strain evidence="7">LRV0_1</strain>
    </source>
</reference>
<dbReference type="Proteomes" id="UP001234178">
    <property type="component" value="Unassembled WGS sequence"/>
</dbReference>
<feature type="domain" description="Major facilitator superfamily (MFS) profile" evidence="6">
    <location>
        <begin position="28"/>
        <end position="478"/>
    </location>
</feature>
<keyword evidence="2 5" id="KW-0812">Transmembrane</keyword>
<keyword evidence="8" id="KW-1185">Reference proteome</keyword>
<feature type="transmembrane region" description="Helical" evidence="5">
    <location>
        <begin position="100"/>
        <end position="119"/>
    </location>
</feature>
<dbReference type="InterPro" id="IPR036259">
    <property type="entry name" value="MFS_trans_sf"/>
</dbReference>
<feature type="transmembrane region" description="Helical" evidence="5">
    <location>
        <begin position="279"/>
        <end position="302"/>
    </location>
</feature>
<name>A0ABR0ACW7_9CRUS</name>
<feature type="transmembrane region" description="Helical" evidence="5">
    <location>
        <begin position="131"/>
        <end position="148"/>
    </location>
</feature>
<comment type="caution">
    <text evidence="7">The sequence shown here is derived from an EMBL/GenBank/DDBJ whole genome shotgun (WGS) entry which is preliminary data.</text>
</comment>
<evidence type="ECO:0000256" key="5">
    <source>
        <dbReference type="SAM" id="Phobius"/>
    </source>
</evidence>
<dbReference type="Gene3D" id="1.20.1250.20">
    <property type="entry name" value="MFS general substrate transporter like domains"/>
    <property type="match status" value="2"/>
</dbReference>
<evidence type="ECO:0000256" key="1">
    <source>
        <dbReference type="ARBA" id="ARBA00004141"/>
    </source>
</evidence>
<protein>
    <recommendedName>
        <fullName evidence="6">Major facilitator superfamily (MFS) profile domain-containing protein</fullName>
    </recommendedName>
</protein>
<feature type="transmembrane region" description="Helical" evidence="5">
    <location>
        <begin position="423"/>
        <end position="443"/>
    </location>
</feature>
<feature type="transmembrane region" description="Helical" evidence="5">
    <location>
        <begin position="21"/>
        <end position="48"/>
    </location>
</feature>
<dbReference type="InterPro" id="IPR011701">
    <property type="entry name" value="MFS"/>
</dbReference>
<evidence type="ECO:0000313" key="7">
    <source>
        <dbReference type="EMBL" id="KAK4022971.1"/>
    </source>
</evidence>
<feature type="transmembrane region" description="Helical" evidence="5">
    <location>
        <begin position="322"/>
        <end position="339"/>
    </location>
</feature>